<dbReference type="InterPro" id="IPR011043">
    <property type="entry name" value="Gal_Oxase/kelch_b-propeller"/>
</dbReference>
<dbReference type="InterPro" id="IPR030392">
    <property type="entry name" value="S74_ICA"/>
</dbReference>
<reference evidence="2" key="1">
    <citation type="submission" date="2024-06" db="EMBL/GenBank/DDBJ databases">
        <title>Evidence of context-dependent and transient costs of resisting viral infection in isolates of the marine microalga Micromonas sp. (class Mamiellophyceae).</title>
        <authorList>
            <person name="Bedi de Silva A."/>
            <person name="Schvarcz C.R."/>
            <person name="Steward G.R."/>
            <person name="Edwards K.F."/>
        </authorList>
    </citation>
    <scope>NUCLEOTIDE SEQUENCE</scope>
    <source>
        <strain evidence="2">McV-KB2</strain>
    </source>
</reference>
<dbReference type="SMART" id="SM00191">
    <property type="entry name" value="Int_alpha"/>
    <property type="match status" value="7"/>
</dbReference>
<evidence type="ECO:0000259" key="1">
    <source>
        <dbReference type="PROSITE" id="PS51688"/>
    </source>
</evidence>
<dbReference type="Pfam" id="PF14312">
    <property type="entry name" value="FG-GAP_2"/>
    <property type="match status" value="1"/>
</dbReference>
<dbReference type="InterPro" id="IPR013517">
    <property type="entry name" value="FG-GAP"/>
</dbReference>
<organism evidence="2">
    <name type="scientific">Micromonas commoda virus</name>
    <dbReference type="NCBI Taxonomy" id="3057169"/>
    <lineage>
        <taxon>Viruses</taxon>
        <taxon>Varidnaviria</taxon>
        <taxon>Bamfordvirae</taxon>
        <taxon>Nucleocytoviricota</taxon>
        <taxon>Megaviricetes</taxon>
        <taxon>Algavirales</taxon>
        <taxon>Phycodnaviridae</taxon>
    </lineage>
</organism>
<dbReference type="PANTHER" id="PTHR36220">
    <property type="entry name" value="UNNAMED PRODUCT"/>
    <property type="match status" value="1"/>
</dbReference>
<dbReference type="EMBL" id="PP911589">
    <property type="protein sequence ID" value="XCA47512.1"/>
    <property type="molecule type" value="Genomic_DNA"/>
</dbReference>
<evidence type="ECO:0000313" key="2">
    <source>
        <dbReference type="EMBL" id="XCA47512.1"/>
    </source>
</evidence>
<dbReference type="SUPFAM" id="SSF50965">
    <property type="entry name" value="Galactose oxidase, central domain"/>
    <property type="match status" value="1"/>
</dbReference>
<name>A0AAU7YR56_9PHYC</name>
<dbReference type="PANTHER" id="PTHR36220:SF1">
    <property type="entry name" value="GAMMA TUBULIN COMPLEX COMPONENT C-TERMINAL DOMAIN-CONTAINING PROTEIN"/>
    <property type="match status" value="1"/>
</dbReference>
<accession>A0AAU7YR56</accession>
<proteinExistence type="predicted"/>
<dbReference type="PROSITE" id="PS51470">
    <property type="entry name" value="FG_GAP"/>
    <property type="match status" value="2"/>
</dbReference>
<sequence>MASGTGYISRPTLYGQVYPNEDVSWVSTPGSAAHKLDGNQFNVGMGSAIDISFDTKIYFVGSKDFGGHFIGDNIADSISLGRFDILRYTPPGDSGLISNVFSKPLYTLIGTKGSGNVTTTWGGYDHVKYPDGFPSGELGASVKANWDGTRVVVGEPGWDANRVHVMTTSGTVVGNQDTRWASGTVSTAIIQGPTASEFGRSVAITKDAANIIVVGAPRLNKIYVYKAVSSTNWQLVYENGDTGISQKIRYDANTYYDMIPHPQAASQYGSSFELQNQSFNRYGYSVDITPDGTRIVAGAPGNAVRLLHNSNCKFLPDTYQAETSNTSAIPHTYIDRGSRGYNSDTPLFGAFGSDNYLNSISTLGWVRVIESKNGSWNADAQTETFYNPGDTLPNVYFSNTLTQTQFIGESSYDHWFSDNTSVTTGTPTVTVEGDNMYIGWMGNEYSNVNSPVGGVHVYARSTPGDYTSGWTYVQFIKSPTPLLGCKFGVGGHAGAGGVKVDGDTMVISAMGWDAAWRNLGGYQIHSHAGITSSMSLDYASQPVLFGAADGDLAGESVVVLDSGEALGAIGSGATAASIVGSPNGNGGTGCVDVYIWGEDSSTAITSTSLSDKVTTYGNQYTYGIPDPLLVNDTWQRVGATIVPPSDTYGQGNSQFGYSVAASSDGTTIAIGAPGVPGTYPYDGDGYGGSVYIYNWTGSVWDLEVRIRCPLGSGYNKNGNGNGRFGHSVSMSANGSRVVVGVPHYGSYPNTNGRVHVYGRVYAGSWTKMAEGVEQAGNGDLLTGVLDGSTNNQSTAEFGRSVSMTSDGNRIVVGAPGYVYSEPGNLGNQNPDNGCAVVYDFAGTPAKWNKGNTPFTSASIPHNTSSTSVSGGPSYGSKSGWSVAISGDGSRMVVGAPLYTSKYNSGYPDQVIGCAGVYTVATPSTSASAHTLLGDLIYDFIRQPPNPNAKRFEMGRDVAISDDGNRVAISGHYTAGETLTGNTVTNCGIVRTYHWSVEWYDQPPPIGTGPTPNGTFKWNRLGLKTRGNVGGKVPASSSGTHISQSAYELSSTEQGIYTNSYYGKSVSLSGTGHLLAVGCPGGYWSGNPTSAANGITPGWVRVFSNSSNGTRYSYQWAGNALSIPTESYTHDTALGVGKVYIYKRVTAGSPTSRWKLVQGVESSEIGSKGPGSRYYNETDFPLGEPIKRYAYDERFGWDIDLKDDHLIVSSDIATHGSSNPNTFWEHARTGQVYVFVRNTTGDRHSKWSWKRTIDPREGETWNNSIRVVNGVPVMARFGYSVVIDGDSTNGYTVAVGSPDRDTLSPSGTDVLLTAGAAFVFKGTGNTWVTQSYFDGSDALLPTDRVAEQNFGVSMSLDGDTLTVGATKYPPGTPTAGAVYVFVRSADDVWIQTSKLEDENWFTGFNTIVKGDTIYSLSRYPLDYLTALAANTTTSGAVHIYHRHNPGELDSEWFLHKTILPTTFPSTMASVPGIHNNTTVTGTVRNLTGMYHTNNSLYIGVDGSRTGANSATVDVTGVMEIRETDYYTRVSKESLGIPLVMGAEIHGYTEDMFIGNEYNPTTGYSGHVSSDTAFDFTATGTCVRISPDGTRIIVGSPRYSLDGTTLATHVGKIESWEWQDNLNAESARNASDNLVVRGSWNKYPNAIIGSNAGGRMGESFNLDYQGDRLAVLIKHPPREYTVKPTPHAGSLHVFDWSGTSWFETTEQVFFPDQIPFTGPIDRHPTLDPLNASDTMQFTVADDMVNDHFGDIAICSGDVVVSGCVDWTSSKVDSIQKYIGPPGAVESHFFTLAQNVRGNTVIGGYLSSDIMYVGTNDGSINTSTADEKRISFGGTYSSDNTYDSASIQNRIIYYDPSNRDPDQQGFSELLISKQFANSITNEGAVDQVRIKAAEFHVDEYVGSDTLLEQKPALTKNALGDFKINPEFIMPHESATANIKAKLDVAGDALIRRRLNAGYYPGNQLKGIEKLPWRIFFDTRDREIVKKITLTSNLFTGDTLTSNVVTQRVSPGGDWGRHDSIGNITWECAHRPAGGFIQLSNVASSVVTTGFNGMTNSDVKSADNKYVTKFSFWLQIPELHTSSTYQYVYTLAERAASDVSPTNNVPGTSHPANPSYNNGKVVKIKMAGSSPPSPIPPYSLLIEVPGTLGSWRVAGTLDSVIPSAQTGVFGGGNIEGFKPNTWYHIYAEVRSSYVLADQVIKVNNQALPLTLLSGSVSPYDAPGLLSVYDPVGSRIPGTLSSERSGTATDIDDTGDWLVVGGDASNIGRGKVGVYKYTSNGWKLQGNHIIATSDGDGFGSAVAISNSIPLINQAGNVYPGLAYPRVVVGMPNSDVNGPNSGMVKMFGWPSPDWIGALTPFPGPPSYRTTTDDWDQFGPTLTGSIDTLFGIQVDISNDGRFVAVSSTQGVHLYEWGGTPTATVSAPAFPDTTWLNYGLAAFNNILPGTGATEPPRLKFSNQGGHLVTSFGLSVEVNGGAGQIKVWQKGASNWQSGSPTQYGNTLSVSGRYAGHCVSISHDAQTIAFSVHTAGGGNHINDVRVYEYNAGTWVQKGATLTGVLNSEAFGLGSPSLGWNRRQIALTGVPSDLGGGARLIVGSPDYPDAVSNRGVVYIFNYISGSWVLDNITSTSAVGSHPGGSVTLTSSDYDSSSPLGFGVSVAGSNDGERIVVGELLNNIGGNESGVVTVYTPDKNIQHWVGDSRFSIGSYLDAETAVGIKMGNFAFETYDPFLESPSWTDPTTNRAIACAHPTCDDLYAHGSPSEKLVSGGDLRILNDLYVGQNITDGQLTTQNNPGIVPVFYVDNLTKRVGVNIDFPQESLHVVGNILATRKPSETSTFVKVFSEQSAGGVTNQSGYQIEAHSANGQQGIFKMFMTDDNQDVLNFVNELYPGTQPLTLWRNAVGINMSPYTARSGNWVNATSAMSTGYVLRVDGGVEINVPAGQLKIDNYGVKLGTYNSSAYFGFGDPNAAGWPNTTTTTFMNRSFINSAGYINAQGNITAGQNITAQNIVSGNRCNFSGNGSSITGFATTAWVGQYFAYKNHYHSDDRIKYNETLLTDHLTIINKLVPKRYEKIAEIPQGAVGTWIPTDEEWEDIKARESYHRITYVDSERSLQPIKDWYYESGFIAQELLADPVTSHLVLGEENTELTEYLFEDRYNDLSDEEKTEWTIVPDDERQDYWVEGEVHYKKTKLTQTPLRVDMQAISVASVGAIQELSSALDAEKAKNVELTERVHIMEQLYQGLLERVVQLESS</sequence>
<protein>
    <recommendedName>
        <fullName evidence="1">Peptidase S74 domain-containing protein</fullName>
    </recommendedName>
</protein>
<dbReference type="PROSITE" id="PS51688">
    <property type="entry name" value="ICA"/>
    <property type="match status" value="1"/>
</dbReference>
<feature type="domain" description="Peptidase S74" evidence="1">
    <location>
        <begin position="3040"/>
        <end position="3221"/>
    </location>
</feature>
<dbReference type="InterPro" id="IPR013519">
    <property type="entry name" value="Int_alpha_beta-p"/>
</dbReference>